<dbReference type="AlphaFoldDB" id="A0A2I0VEI5"/>
<feature type="domain" description="C3H1-type" evidence="6">
    <location>
        <begin position="77"/>
        <end position="105"/>
    </location>
</feature>
<dbReference type="SUPFAM" id="SSF90229">
    <property type="entry name" value="CCCH zinc finger"/>
    <property type="match status" value="1"/>
</dbReference>
<evidence type="ECO:0000256" key="1">
    <source>
        <dbReference type="ARBA" id="ARBA00022723"/>
    </source>
</evidence>
<keyword evidence="3 5" id="KW-0863">Zinc-finger</keyword>
<sequence>MRWKSYREKEGNPIWSLFRERIEAVGFGKSMGMEGRSKGVLIGNEGKEIMAVGLLILKEGEGISREFMGDDCPFDHELSKYPCHNYMSTGCCNRADRCKFSHKIPTTDASSQLTVSKIDLHLCSEQLKLRNQPVGIHASPLDKGSFDVKTKDTLPLRHKPLKETNQVPKGIRFISFGTVQTELSNKLKESFPVNKFCHTGAYNHEKQDNWLVHGHHSALPSKMSMNSTGLVRDVPSIGFASKVSDNITKGSPVTHTGGTANHEVSEATKILEEFLFCGVD</sequence>
<dbReference type="GO" id="GO:0003723">
    <property type="term" value="F:RNA binding"/>
    <property type="evidence" value="ECO:0007669"/>
    <property type="project" value="InterPro"/>
</dbReference>
<keyword evidence="1 5" id="KW-0479">Metal-binding</keyword>
<dbReference type="PROSITE" id="PS50103">
    <property type="entry name" value="ZF_C3H1"/>
    <property type="match status" value="1"/>
</dbReference>
<dbReference type="EMBL" id="KZ503725">
    <property type="protein sequence ID" value="PKU61828.1"/>
    <property type="molecule type" value="Genomic_DNA"/>
</dbReference>
<keyword evidence="2" id="KW-0677">Repeat</keyword>
<protein>
    <submittedName>
        <fullName evidence="7">Zinc finger CCCH domain-containing protein 7</fullName>
    </submittedName>
</protein>
<dbReference type="STRING" id="906689.A0A2I0VEI5"/>
<feature type="zinc finger region" description="C3H1-type" evidence="5">
    <location>
        <begin position="77"/>
        <end position="105"/>
    </location>
</feature>
<evidence type="ECO:0000256" key="3">
    <source>
        <dbReference type="ARBA" id="ARBA00022771"/>
    </source>
</evidence>
<evidence type="ECO:0000256" key="5">
    <source>
        <dbReference type="PROSITE-ProRule" id="PRU00723"/>
    </source>
</evidence>
<dbReference type="GO" id="GO:0045892">
    <property type="term" value="P:negative regulation of DNA-templated transcription"/>
    <property type="evidence" value="ECO:0007669"/>
    <property type="project" value="InterPro"/>
</dbReference>
<gene>
    <name evidence="7" type="ORF">MA16_Dca025601</name>
</gene>
<dbReference type="PANTHER" id="PTHR13119">
    <property type="entry name" value="ZINC FINGER CCCH DOMAIN-CONTAINING PROTEI"/>
    <property type="match status" value="1"/>
</dbReference>
<evidence type="ECO:0000256" key="4">
    <source>
        <dbReference type="ARBA" id="ARBA00022833"/>
    </source>
</evidence>
<evidence type="ECO:0000313" key="7">
    <source>
        <dbReference type="EMBL" id="PKU61828.1"/>
    </source>
</evidence>
<dbReference type="Gene3D" id="4.10.1000.10">
    <property type="entry name" value="Zinc finger, CCCH-type"/>
    <property type="match status" value="1"/>
</dbReference>
<accession>A0A2I0VEI5</accession>
<dbReference type="GO" id="GO:0008270">
    <property type="term" value="F:zinc ion binding"/>
    <property type="evidence" value="ECO:0007669"/>
    <property type="project" value="UniProtKB-KW"/>
</dbReference>
<evidence type="ECO:0000259" key="6">
    <source>
        <dbReference type="PROSITE" id="PS50103"/>
    </source>
</evidence>
<dbReference type="GO" id="GO:0005634">
    <property type="term" value="C:nucleus"/>
    <property type="evidence" value="ECO:0007669"/>
    <property type="project" value="TreeGrafter"/>
</dbReference>
<dbReference type="InterPro" id="IPR000571">
    <property type="entry name" value="Znf_CCCH"/>
</dbReference>
<dbReference type="PANTHER" id="PTHR13119:SF12">
    <property type="entry name" value="PROTEIN SUPPRESSOR OF SABLE"/>
    <property type="match status" value="1"/>
</dbReference>
<dbReference type="InterPro" id="IPR036855">
    <property type="entry name" value="Znf_CCCH_sf"/>
</dbReference>
<evidence type="ECO:0000313" key="8">
    <source>
        <dbReference type="Proteomes" id="UP000233837"/>
    </source>
</evidence>
<dbReference type="Proteomes" id="UP000233837">
    <property type="component" value="Unassembled WGS sequence"/>
</dbReference>
<name>A0A2I0VEI5_9ASPA</name>
<proteinExistence type="predicted"/>
<keyword evidence="4 5" id="KW-0862">Zinc</keyword>
<reference evidence="7 8" key="1">
    <citation type="journal article" date="2016" name="Sci. Rep.">
        <title>The Dendrobium catenatum Lindl. genome sequence provides insights into polysaccharide synthase, floral development and adaptive evolution.</title>
        <authorList>
            <person name="Zhang G.Q."/>
            <person name="Xu Q."/>
            <person name="Bian C."/>
            <person name="Tsai W.C."/>
            <person name="Yeh C.M."/>
            <person name="Liu K.W."/>
            <person name="Yoshida K."/>
            <person name="Zhang L.S."/>
            <person name="Chang S.B."/>
            <person name="Chen F."/>
            <person name="Shi Y."/>
            <person name="Su Y.Y."/>
            <person name="Zhang Y.Q."/>
            <person name="Chen L.J."/>
            <person name="Yin Y."/>
            <person name="Lin M."/>
            <person name="Huang H."/>
            <person name="Deng H."/>
            <person name="Wang Z.W."/>
            <person name="Zhu S.L."/>
            <person name="Zhao X."/>
            <person name="Deng C."/>
            <person name="Niu S.C."/>
            <person name="Huang J."/>
            <person name="Wang M."/>
            <person name="Liu G.H."/>
            <person name="Yang H.J."/>
            <person name="Xiao X.J."/>
            <person name="Hsiao Y.Y."/>
            <person name="Wu W.L."/>
            <person name="Chen Y.Y."/>
            <person name="Mitsuda N."/>
            <person name="Ohme-Takagi M."/>
            <person name="Luo Y.B."/>
            <person name="Van de Peer Y."/>
            <person name="Liu Z.J."/>
        </authorList>
    </citation>
    <scope>NUCLEOTIDE SEQUENCE [LARGE SCALE GENOMIC DNA]</scope>
    <source>
        <tissue evidence="7">The whole plant</tissue>
    </source>
</reference>
<dbReference type="InterPro" id="IPR045124">
    <property type="entry name" value="Su(sable)-like"/>
</dbReference>
<keyword evidence="8" id="KW-1185">Reference proteome</keyword>
<reference evidence="7 8" key="2">
    <citation type="journal article" date="2017" name="Nature">
        <title>The Apostasia genome and the evolution of orchids.</title>
        <authorList>
            <person name="Zhang G.Q."/>
            <person name="Liu K.W."/>
            <person name="Li Z."/>
            <person name="Lohaus R."/>
            <person name="Hsiao Y.Y."/>
            <person name="Niu S.C."/>
            <person name="Wang J.Y."/>
            <person name="Lin Y.C."/>
            <person name="Xu Q."/>
            <person name="Chen L.J."/>
            <person name="Yoshida K."/>
            <person name="Fujiwara S."/>
            <person name="Wang Z.W."/>
            <person name="Zhang Y.Q."/>
            <person name="Mitsuda N."/>
            <person name="Wang M."/>
            <person name="Liu G.H."/>
            <person name="Pecoraro L."/>
            <person name="Huang H.X."/>
            <person name="Xiao X.J."/>
            <person name="Lin M."/>
            <person name="Wu X.Y."/>
            <person name="Wu W.L."/>
            <person name="Chen Y.Y."/>
            <person name="Chang S.B."/>
            <person name="Sakamoto S."/>
            <person name="Ohme-Takagi M."/>
            <person name="Yagi M."/>
            <person name="Zeng S.J."/>
            <person name="Shen C.Y."/>
            <person name="Yeh C.M."/>
            <person name="Luo Y.B."/>
            <person name="Tsai W.C."/>
            <person name="Van de Peer Y."/>
            <person name="Liu Z.J."/>
        </authorList>
    </citation>
    <scope>NUCLEOTIDE SEQUENCE [LARGE SCALE GENOMIC DNA]</scope>
    <source>
        <tissue evidence="7">The whole plant</tissue>
    </source>
</reference>
<evidence type="ECO:0000256" key="2">
    <source>
        <dbReference type="ARBA" id="ARBA00022737"/>
    </source>
</evidence>
<organism evidence="7 8">
    <name type="scientific">Dendrobium catenatum</name>
    <dbReference type="NCBI Taxonomy" id="906689"/>
    <lineage>
        <taxon>Eukaryota</taxon>
        <taxon>Viridiplantae</taxon>
        <taxon>Streptophyta</taxon>
        <taxon>Embryophyta</taxon>
        <taxon>Tracheophyta</taxon>
        <taxon>Spermatophyta</taxon>
        <taxon>Magnoliopsida</taxon>
        <taxon>Liliopsida</taxon>
        <taxon>Asparagales</taxon>
        <taxon>Orchidaceae</taxon>
        <taxon>Epidendroideae</taxon>
        <taxon>Malaxideae</taxon>
        <taxon>Dendrobiinae</taxon>
        <taxon>Dendrobium</taxon>
    </lineage>
</organism>